<dbReference type="EMBL" id="BMAW01070989">
    <property type="protein sequence ID" value="GFT76041.1"/>
    <property type="molecule type" value="Genomic_DNA"/>
</dbReference>
<organism evidence="1 2">
    <name type="scientific">Nephila pilipes</name>
    <name type="common">Giant wood spider</name>
    <name type="synonym">Nephila maculata</name>
    <dbReference type="NCBI Taxonomy" id="299642"/>
    <lineage>
        <taxon>Eukaryota</taxon>
        <taxon>Metazoa</taxon>
        <taxon>Ecdysozoa</taxon>
        <taxon>Arthropoda</taxon>
        <taxon>Chelicerata</taxon>
        <taxon>Arachnida</taxon>
        <taxon>Araneae</taxon>
        <taxon>Araneomorphae</taxon>
        <taxon>Entelegynae</taxon>
        <taxon>Araneoidea</taxon>
        <taxon>Nephilidae</taxon>
        <taxon>Nephila</taxon>
    </lineage>
</organism>
<reference evidence="1" key="1">
    <citation type="submission" date="2020-08" db="EMBL/GenBank/DDBJ databases">
        <title>Multicomponent nature underlies the extraordinary mechanical properties of spider dragline silk.</title>
        <authorList>
            <person name="Kono N."/>
            <person name="Nakamura H."/>
            <person name="Mori M."/>
            <person name="Yoshida Y."/>
            <person name="Ohtoshi R."/>
            <person name="Malay A.D."/>
            <person name="Moran D.A.P."/>
            <person name="Tomita M."/>
            <person name="Numata K."/>
            <person name="Arakawa K."/>
        </authorList>
    </citation>
    <scope>NUCLEOTIDE SEQUENCE</scope>
</reference>
<dbReference type="AlphaFoldDB" id="A0A8X6PMM5"/>
<protein>
    <submittedName>
        <fullName evidence="1">Uncharacterized protein</fullName>
    </submittedName>
</protein>
<comment type="caution">
    <text evidence="1">The sequence shown here is derived from an EMBL/GenBank/DDBJ whole genome shotgun (WGS) entry which is preliminary data.</text>
</comment>
<keyword evidence="2" id="KW-1185">Reference proteome</keyword>
<dbReference type="Proteomes" id="UP000887013">
    <property type="component" value="Unassembled WGS sequence"/>
</dbReference>
<sequence length="141" mass="15669">MMRVTQFRDVLSCESDSEFAVFRTAGSTVVTADPPAYSATAGDETGILEKQLLEPLEPPYTGPYEIEKRTKIFTLDIDGKQHTFFIDCLKPAHLFSEVVNKDTPFLPPSDVVTQFSRRSHPVVRFQSSPSSGLQGEYCGDC</sequence>
<evidence type="ECO:0000313" key="1">
    <source>
        <dbReference type="EMBL" id="GFT76041.1"/>
    </source>
</evidence>
<dbReference type="OrthoDB" id="775972at2759"/>
<gene>
    <name evidence="1" type="ORF">NPIL_198231</name>
</gene>
<name>A0A8X6PMM5_NEPPI</name>
<accession>A0A8X6PMM5</accession>
<proteinExistence type="predicted"/>
<evidence type="ECO:0000313" key="2">
    <source>
        <dbReference type="Proteomes" id="UP000887013"/>
    </source>
</evidence>